<name>A0ABW1XJ61_9ALTE</name>
<evidence type="ECO:0000313" key="2">
    <source>
        <dbReference type="EMBL" id="MFC6440083.1"/>
    </source>
</evidence>
<feature type="chain" id="PRO_5047226033" evidence="1">
    <location>
        <begin position="20"/>
        <end position="213"/>
    </location>
</feature>
<accession>A0ABW1XJ61</accession>
<comment type="caution">
    <text evidence="2">The sequence shown here is derived from an EMBL/GenBank/DDBJ whole genome shotgun (WGS) entry which is preliminary data.</text>
</comment>
<evidence type="ECO:0000313" key="3">
    <source>
        <dbReference type="Proteomes" id="UP001596364"/>
    </source>
</evidence>
<dbReference type="EMBL" id="JBHSUS010000001">
    <property type="protein sequence ID" value="MFC6440083.1"/>
    <property type="molecule type" value="Genomic_DNA"/>
</dbReference>
<dbReference type="Proteomes" id="UP001596364">
    <property type="component" value="Unassembled WGS sequence"/>
</dbReference>
<protein>
    <submittedName>
        <fullName evidence="2">DUF2987 domain-containing protein</fullName>
    </submittedName>
</protein>
<sequence>MKKRVVLALTALLSSNLVAADLNLEYKAFYSHLKKLDKPELDQLEFTFGFRYVAGEGLCHIDNVVISTPKQQIPVDVINGQRFRLPTENALKLADAQVWISVQEPTNQCDMSVQLQARPLALSSEYSSESLNNLVTQFDTFFDDMGGFMSFMMPSPQGLQLHFSQQPDVTGLHTSHGSKLDDTTLWLNKDDIETGKTLKFSQLPYQITVWMKD</sequence>
<keyword evidence="1" id="KW-0732">Signal</keyword>
<organism evidence="2 3">
    <name type="scientific">Pseudobowmanella zhangzhouensis</name>
    <dbReference type="NCBI Taxonomy" id="1537679"/>
    <lineage>
        <taxon>Bacteria</taxon>
        <taxon>Pseudomonadati</taxon>
        <taxon>Pseudomonadota</taxon>
        <taxon>Gammaproteobacteria</taxon>
        <taxon>Alteromonadales</taxon>
        <taxon>Alteromonadaceae</taxon>
    </lineage>
</organism>
<dbReference type="Pfam" id="PF11205">
    <property type="entry name" value="DUF2987"/>
    <property type="match status" value="1"/>
</dbReference>
<feature type="signal peptide" evidence="1">
    <location>
        <begin position="1"/>
        <end position="19"/>
    </location>
</feature>
<dbReference type="RefSeq" id="WP_131256969.1">
    <property type="nucleotide sequence ID" value="NZ_JBHSUS010000001.1"/>
</dbReference>
<proteinExistence type="predicted"/>
<keyword evidence="3" id="KW-1185">Reference proteome</keyword>
<reference evidence="3" key="1">
    <citation type="journal article" date="2019" name="Int. J. Syst. Evol. Microbiol.">
        <title>The Global Catalogue of Microorganisms (GCM) 10K type strain sequencing project: providing services to taxonomists for standard genome sequencing and annotation.</title>
        <authorList>
            <consortium name="The Broad Institute Genomics Platform"/>
            <consortium name="The Broad Institute Genome Sequencing Center for Infectious Disease"/>
            <person name="Wu L."/>
            <person name="Ma J."/>
        </authorList>
    </citation>
    <scope>NUCLEOTIDE SEQUENCE [LARGE SCALE GENOMIC DNA]</scope>
    <source>
        <strain evidence="3">CGMCC 1.16031</strain>
    </source>
</reference>
<gene>
    <name evidence="2" type="ORF">ACFP85_07990</name>
</gene>
<dbReference type="InterPro" id="IPR021370">
    <property type="entry name" value="DUF2987"/>
</dbReference>
<evidence type="ECO:0000256" key="1">
    <source>
        <dbReference type="SAM" id="SignalP"/>
    </source>
</evidence>